<dbReference type="InterPro" id="IPR052561">
    <property type="entry name" value="ComplexI_Subunit1"/>
</dbReference>
<feature type="transmembrane region" description="Helical" evidence="5">
    <location>
        <begin position="128"/>
        <end position="147"/>
    </location>
</feature>
<sequence>MWQFGEVALAIAIAPLFMGWISQCRAWMQNRSAPPLTQSYRMLRKLFHKDAAVATDASLLFRGTPYVLFGTMVLAAAIIPSLATDLPFARAADAIALIGLFATARVFLSLAAMDIGTAFGTMGARREMMIGFLAEPALLMVLFNAFLLYGSTSLPNLVNEYAARHTVIDPSVIFAAVAFVMVLLAENARIPIDNPGTHLELTMIHEAMLLEYSARHLALVEWASSLKLFNYACIGFALFLPWGIATHGADGGVPLLAAVAALVAKLTVAGAALALIESLSAKLRIFRAPEYLAMAFLLAVLGLLVHLLLGANINA</sequence>
<gene>
    <name evidence="6" type="ORF">C7378_3442</name>
</gene>
<feature type="transmembrane region" description="Helical" evidence="5">
    <location>
        <begin position="288"/>
        <end position="309"/>
    </location>
</feature>
<accession>A0A4R1KWQ5</accession>
<evidence type="ECO:0000256" key="3">
    <source>
        <dbReference type="ARBA" id="ARBA00022989"/>
    </source>
</evidence>
<feature type="transmembrane region" description="Helical" evidence="5">
    <location>
        <begin position="66"/>
        <end position="83"/>
    </location>
</feature>
<keyword evidence="7" id="KW-1185">Reference proteome</keyword>
<dbReference type="GO" id="GO:0016829">
    <property type="term" value="F:lyase activity"/>
    <property type="evidence" value="ECO:0007669"/>
    <property type="project" value="UniProtKB-KW"/>
</dbReference>
<dbReference type="Proteomes" id="UP000295210">
    <property type="component" value="Unassembled WGS sequence"/>
</dbReference>
<proteinExistence type="predicted"/>
<evidence type="ECO:0000313" key="6">
    <source>
        <dbReference type="EMBL" id="TCK69698.1"/>
    </source>
</evidence>
<dbReference type="InterPro" id="IPR001694">
    <property type="entry name" value="NADH_UbQ_OxRdtase_su1/FPO"/>
</dbReference>
<protein>
    <submittedName>
        <fullName evidence="6">Formate hydrogenlyase subunit 4</fullName>
    </submittedName>
</protein>
<evidence type="ECO:0000256" key="2">
    <source>
        <dbReference type="ARBA" id="ARBA00022692"/>
    </source>
</evidence>
<keyword evidence="3 5" id="KW-1133">Transmembrane helix</keyword>
<dbReference type="PANTHER" id="PTHR43359:SF1">
    <property type="entry name" value="FORMATE HYDROGENLYASE SUBUNIT 4-RELATED"/>
    <property type="match status" value="1"/>
</dbReference>
<dbReference type="AlphaFoldDB" id="A0A4R1KWQ5"/>
<feature type="transmembrane region" description="Helical" evidence="5">
    <location>
        <begin position="6"/>
        <end position="22"/>
    </location>
</feature>
<feature type="transmembrane region" description="Helical" evidence="5">
    <location>
        <begin position="95"/>
        <end position="116"/>
    </location>
</feature>
<reference evidence="6 7" key="1">
    <citation type="submission" date="2019-03" db="EMBL/GenBank/DDBJ databases">
        <title>Genomic Encyclopedia of Type Strains, Phase IV (KMG-IV): sequencing the most valuable type-strain genomes for metagenomic binning, comparative biology and taxonomic classification.</title>
        <authorList>
            <person name="Goeker M."/>
        </authorList>
    </citation>
    <scope>NUCLEOTIDE SEQUENCE [LARGE SCALE GENOMIC DNA]</scope>
    <source>
        <strain evidence="6 7">DSM 103428</strain>
    </source>
</reference>
<dbReference type="PANTHER" id="PTHR43359">
    <property type="entry name" value="FORMATE HYDROGENLYASE SUBUNIT 4"/>
    <property type="match status" value="1"/>
</dbReference>
<comment type="caution">
    <text evidence="6">The sequence shown here is derived from an EMBL/GenBank/DDBJ whole genome shotgun (WGS) entry which is preliminary data.</text>
</comment>
<dbReference type="GO" id="GO:0005886">
    <property type="term" value="C:plasma membrane"/>
    <property type="evidence" value="ECO:0007669"/>
    <property type="project" value="TreeGrafter"/>
</dbReference>
<dbReference type="Pfam" id="PF00146">
    <property type="entry name" value="NADHdh"/>
    <property type="match status" value="1"/>
</dbReference>
<feature type="transmembrane region" description="Helical" evidence="5">
    <location>
        <begin position="228"/>
        <end position="249"/>
    </location>
</feature>
<evidence type="ECO:0000256" key="1">
    <source>
        <dbReference type="ARBA" id="ARBA00004141"/>
    </source>
</evidence>
<evidence type="ECO:0000313" key="7">
    <source>
        <dbReference type="Proteomes" id="UP000295210"/>
    </source>
</evidence>
<organism evidence="6 7">
    <name type="scientific">Acidipila rosea</name>
    <dbReference type="NCBI Taxonomy" id="768535"/>
    <lineage>
        <taxon>Bacteria</taxon>
        <taxon>Pseudomonadati</taxon>
        <taxon>Acidobacteriota</taxon>
        <taxon>Terriglobia</taxon>
        <taxon>Terriglobales</taxon>
        <taxon>Acidobacteriaceae</taxon>
        <taxon>Acidipila</taxon>
    </lineage>
</organism>
<dbReference type="EMBL" id="SMGK01000008">
    <property type="protein sequence ID" value="TCK69698.1"/>
    <property type="molecule type" value="Genomic_DNA"/>
</dbReference>
<feature type="transmembrane region" description="Helical" evidence="5">
    <location>
        <begin position="255"/>
        <end position="276"/>
    </location>
</feature>
<evidence type="ECO:0000256" key="4">
    <source>
        <dbReference type="ARBA" id="ARBA00023136"/>
    </source>
</evidence>
<evidence type="ECO:0000256" key="5">
    <source>
        <dbReference type="SAM" id="Phobius"/>
    </source>
</evidence>
<keyword evidence="2 5" id="KW-0812">Transmembrane</keyword>
<keyword evidence="6" id="KW-0456">Lyase</keyword>
<keyword evidence="4 5" id="KW-0472">Membrane</keyword>
<name>A0A4R1KWQ5_9BACT</name>
<comment type="subcellular location">
    <subcellularLocation>
        <location evidence="1">Membrane</location>
        <topology evidence="1">Multi-pass membrane protein</topology>
    </subcellularLocation>
</comment>
<feature type="transmembrane region" description="Helical" evidence="5">
    <location>
        <begin position="167"/>
        <end position="185"/>
    </location>
</feature>